<evidence type="ECO:0000313" key="3">
    <source>
        <dbReference type="Proteomes" id="UP000467236"/>
    </source>
</evidence>
<reference evidence="2 3" key="1">
    <citation type="journal article" date="2019" name="Emerg. Microbes Infect.">
        <title>Comprehensive subspecies identification of 175 nontuberculous mycobacteria species based on 7547 genomic profiles.</title>
        <authorList>
            <person name="Matsumoto Y."/>
            <person name="Kinjo T."/>
            <person name="Motooka D."/>
            <person name="Nabeya D."/>
            <person name="Jung N."/>
            <person name="Uechi K."/>
            <person name="Horii T."/>
            <person name="Iida T."/>
            <person name="Fujita J."/>
            <person name="Nakamura S."/>
        </authorList>
    </citation>
    <scope>NUCLEOTIDE SEQUENCE [LARGE SCALE GENOMIC DNA]</scope>
    <source>
        <strain evidence="2 3">JCM 14233</strain>
    </source>
</reference>
<dbReference type="AlphaFoldDB" id="A0A7I7MVR7"/>
<evidence type="ECO:0000313" key="2">
    <source>
        <dbReference type="EMBL" id="BBX75299.1"/>
    </source>
</evidence>
<sequence length="90" mass="9805">MLEVPQVPEFPTRRGRRTQAATDTAARTVIARAGILATTIADIAADAGRLAASLTTTTTPKRRSSRPDEPARIQALATVNCRTIYRQEDR</sequence>
<dbReference type="EMBL" id="AP022575">
    <property type="protein sequence ID" value="BBX75299.1"/>
    <property type="molecule type" value="Genomic_DNA"/>
</dbReference>
<keyword evidence="3" id="KW-1185">Reference proteome</keyword>
<accession>A0A7I7MVR7</accession>
<proteinExistence type="predicted"/>
<dbReference type="Proteomes" id="UP000467236">
    <property type="component" value="Chromosome"/>
</dbReference>
<evidence type="ECO:0000256" key="1">
    <source>
        <dbReference type="SAM" id="MobiDB-lite"/>
    </source>
</evidence>
<dbReference type="KEGG" id="mshj:MSHI_32050"/>
<feature type="region of interest" description="Disordered" evidence="1">
    <location>
        <begin position="1"/>
        <end position="23"/>
    </location>
</feature>
<evidence type="ECO:0008006" key="4">
    <source>
        <dbReference type="Google" id="ProtNLM"/>
    </source>
</evidence>
<protein>
    <recommendedName>
        <fullName evidence="4">TetR family transcriptional regulator</fullName>
    </recommendedName>
</protein>
<name>A0A7I7MVR7_9MYCO</name>
<organism evidence="2 3">
    <name type="scientific">Mycobacterium shinjukuense</name>
    <dbReference type="NCBI Taxonomy" id="398694"/>
    <lineage>
        <taxon>Bacteria</taxon>
        <taxon>Bacillati</taxon>
        <taxon>Actinomycetota</taxon>
        <taxon>Actinomycetes</taxon>
        <taxon>Mycobacteriales</taxon>
        <taxon>Mycobacteriaceae</taxon>
        <taxon>Mycobacterium</taxon>
    </lineage>
</organism>
<gene>
    <name evidence="2" type="ORF">MSHI_32050</name>
</gene>